<gene>
    <name evidence="2" type="ORF">M409DRAFT_19565</name>
</gene>
<dbReference type="RefSeq" id="XP_033670839.1">
    <property type="nucleotide sequence ID" value="XM_033804999.1"/>
</dbReference>
<dbReference type="InterPro" id="IPR038883">
    <property type="entry name" value="AN11006-like"/>
</dbReference>
<accession>A0A6A6CUT5</accession>
<dbReference type="OrthoDB" id="62952at2759"/>
<organism evidence="2 3">
    <name type="scientific">Zasmidium cellare ATCC 36951</name>
    <dbReference type="NCBI Taxonomy" id="1080233"/>
    <lineage>
        <taxon>Eukaryota</taxon>
        <taxon>Fungi</taxon>
        <taxon>Dikarya</taxon>
        <taxon>Ascomycota</taxon>
        <taxon>Pezizomycotina</taxon>
        <taxon>Dothideomycetes</taxon>
        <taxon>Dothideomycetidae</taxon>
        <taxon>Mycosphaerellales</taxon>
        <taxon>Mycosphaerellaceae</taxon>
        <taxon>Zasmidium</taxon>
    </lineage>
</organism>
<sequence length="271" mass="30745">MKSAEDDSHSPAPRFIKYEYPLVDLCNSTRNILSADKLPNDTWGNDQAATKMDSNDANSMTLDQDGSSKDNSQKGCEKEPRHPTNFFSLSAELRNRIYEEVLIQDDAITIDAFLKPPTLPQTCRQIRNESAGIFYLRNTIFTRIIDLDASLYGAFYRLAQKYEDDDSCVEVLLSKSGKRHWGNLMEWAREIHGGRSRGEGYDVEHDSVSAVVAVVTEMVAAYAGMPWEKCEKALLAVRCMAGHVHSDWEKDEADWVRYEEEKDDVVLDGFD</sequence>
<dbReference type="Proteomes" id="UP000799537">
    <property type="component" value="Unassembled WGS sequence"/>
</dbReference>
<reference evidence="2" key="1">
    <citation type="journal article" date="2020" name="Stud. Mycol.">
        <title>101 Dothideomycetes genomes: a test case for predicting lifestyles and emergence of pathogens.</title>
        <authorList>
            <person name="Haridas S."/>
            <person name="Albert R."/>
            <person name="Binder M."/>
            <person name="Bloem J."/>
            <person name="Labutti K."/>
            <person name="Salamov A."/>
            <person name="Andreopoulos B."/>
            <person name="Baker S."/>
            <person name="Barry K."/>
            <person name="Bills G."/>
            <person name="Bluhm B."/>
            <person name="Cannon C."/>
            <person name="Castanera R."/>
            <person name="Culley D."/>
            <person name="Daum C."/>
            <person name="Ezra D."/>
            <person name="Gonzalez J."/>
            <person name="Henrissat B."/>
            <person name="Kuo A."/>
            <person name="Liang C."/>
            <person name="Lipzen A."/>
            <person name="Lutzoni F."/>
            <person name="Magnuson J."/>
            <person name="Mondo S."/>
            <person name="Nolan M."/>
            <person name="Ohm R."/>
            <person name="Pangilinan J."/>
            <person name="Park H.-J."/>
            <person name="Ramirez L."/>
            <person name="Alfaro M."/>
            <person name="Sun H."/>
            <person name="Tritt A."/>
            <person name="Yoshinaga Y."/>
            <person name="Zwiers L.-H."/>
            <person name="Turgeon B."/>
            <person name="Goodwin S."/>
            <person name="Spatafora J."/>
            <person name="Crous P."/>
            <person name="Grigoriev I."/>
        </authorList>
    </citation>
    <scope>NUCLEOTIDE SEQUENCE</scope>
    <source>
        <strain evidence="2">ATCC 36951</strain>
    </source>
</reference>
<dbReference type="GeneID" id="54558271"/>
<protein>
    <submittedName>
        <fullName evidence="2">Uncharacterized protein</fullName>
    </submittedName>
</protein>
<dbReference type="EMBL" id="ML993586">
    <property type="protein sequence ID" value="KAF2169950.1"/>
    <property type="molecule type" value="Genomic_DNA"/>
</dbReference>
<name>A0A6A6CUT5_ZASCE</name>
<feature type="compositionally biased region" description="Polar residues" evidence="1">
    <location>
        <begin position="55"/>
        <end position="65"/>
    </location>
</feature>
<evidence type="ECO:0000313" key="3">
    <source>
        <dbReference type="Proteomes" id="UP000799537"/>
    </source>
</evidence>
<feature type="region of interest" description="Disordered" evidence="1">
    <location>
        <begin position="36"/>
        <end position="83"/>
    </location>
</feature>
<dbReference type="PANTHER" id="PTHR42085:SF1">
    <property type="entry name" value="F-BOX DOMAIN-CONTAINING PROTEIN"/>
    <property type="match status" value="1"/>
</dbReference>
<proteinExistence type="predicted"/>
<dbReference type="AlphaFoldDB" id="A0A6A6CUT5"/>
<dbReference type="PANTHER" id="PTHR42085">
    <property type="entry name" value="F-BOX DOMAIN-CONTAINING PROTEIN"/>
    <property type="match status" value="1"/>
</dbReference>
<feature type="compositionally biased region" description="Basic and acidic residues" evidence="1">
    <location>
        <begin position="66"/>
        <end position="82"/>
    </location>
</feature>
<keyword evidence="3" id="KW-1185">Reference proteome</keyword>
<evidence type="ECO:0000313" key="2">
    <source>
        <dbReference type="EMBL" id="KAF2169950.1"/>
    </source>
</evidence>
<evidence type="ECO:0000256" key="1">
    <source>
        <dbReference type="SAM" id="MobiDB-lite"/>
    </source>
</evidence>